<dbReference type="AlphaFoldDB" id="A0A9D2ASA2"/>
<comment type="caution">
    <text evidence="3">The sequence shown here is derived from an EMBL/GenBank/DDBJ whole genome shotgun (WGS) entry which is preliminary data.</text>
</comment>
<feature type="transmembrane region" description="Helical" evidence="2">
    <location>
        <begin position="122"/>
        <end position="145"/>
    </location>
</feature>
<feature type="transmembrane region" description="Helical" evidence="2">
    <location>
        <begin position="157"/>
        <end position="180"/>
    </location>
</feature>
<accession>A0A9D2ASA2</accession>
<evidence type="ECO:0000313" key="4">
    <source>
        <dbReference type="Proteomes" id="UP000824249"/>
    </source>
</evidence>
<evidence type="ECO:0000313" key="3">
    <source>
        <dbReference type="EMBL" id="HIX47289.1"/>
    </source>
</evidence>
<keyword evidence="2" id="KW-1133">Transmembrane helix</keyword>
<proteinExistence type="predicted"/>
<gene>
    <name evidence="3" type="ORF">H9737_06350</name>
</gene>
<feature type="region of interest" description="Disordered" evidence="1">
    <location>
        <begin position="186"/>
        <end position="242"/>
    </location>
</feature>
<keyword evidence="2" id="KW-0812">Transmembrane</keyword>
<sequence>MNAVFLILFSVSAALLLARDPAAFLPALLGGAGKAVTLGLTLAAVYAVWLGFLRVAQDAGLVRGLARGGRPLTARLFATRDAAALDAAAVNLAANFLGMGSAATPAGIAAMRRLGRTERADYAQAMLFAVNCAGVQLLPTTALAVRMAAGSAQPYDIVLPALLASLTALLTGAALTRLFFRPPFSARGRAAGRSGRRRANGRGRTNERGREHRSSPPPTEQNGRRHSPSPPPTEQNGRGGAR</sequence>
<protein>
    <recommendedName>
        <fullName evidence="5">Spore maturation protein A</fullName>
    </recommendedName>
</protein>
<reference evidence="3" key="2">
    <citation type="submission" date="2021-04" db="EMBL/GenBank/DDBJ databases">
        <authorList>
            <person name="Gilroy R."/>
        </authorList>
    </citation>
    <scope>NUCLEOTIDE SEQUENCE</scope>
    <source>
        <strain evidence="3">26628</strain>
    </source>
</reference>
<dbReference type="EMBL" id="DXFD01000093">
    <property type="protein sequence ID" value="HIX47289.1"/>
    <property type="molecule type" value="Genomic_DNA"/>
</dbReference>
<evidence type="ECO:0000256" key="1">
    <source>
        <dbReference type="SAM" id="MobiDB-lite"/>
    </source>
</evidence>
<organism evidence="3 4">
    <name type="scientific">Candidatus Borkfalkia faecigallinarum</name>
    <dbReference type="NCBI Taxonomy" id="2838509"/>
    <lineage>
        <taxon>Bacteria</taxon>
        <taxon>Bacillati</taxon>
        <taxon>Bacillota</taxon>
        <taxon>Clostridia</taxon>
        <taxon>Christensenellales</taxon>
        <taxon>Christensenellaceae</taxon>
        <taxon>Candidatus Borkfalkia</taxon>
    </lineage>
</organism>
<feature type="compositionally biased region" description="Basic and acidic residues" evidence="1">
    <location>
        <begin position="204"/>
        <end position="214"/>
    </location>
</feature>
<name>A0A9D2ASA2_9FIRM</name>
<evidence type="ECO:0008006" key="5">
    <source>
        <dbReference type="Google" id="ProtNLM"/>
    </source>
</evidence>
<evidence type="ECO:0000256" key="2">
    <source>
        <dbReference type="SAM" id="Phobius"/>
    </source>
</evidence>
<dbReference type="Proteomes" id="UP000824249">
    <property type="component" value="Unassembled WGS sequence"/>
</dbReference>
<keyword evidence="2" id="KW-0472">Membrane</keyword>
<reference evidence="3" key="1">
    <citation type="journal article" date="2021" name="PeerJ">
        <title>Extensive microbial diversity within the chicken gut microbiome revealed by metagenomics and culture.</title>
        <authorList>
            <person name="Gilroy R."/>
            <person name="Ravi A."/>
            <person name="Getino M."/>
            <person name="Pursley I."/>
            <person name="Horton D.L."/>
            <person name="Alikhan N.F."/>
            <person name="Baker D."/>
            <person name="Gharbi K."/>
            <person name="Hall N."/>
            <person name="Watson M."/>
            <person name="Adriaenssens E.M."/>
            <person name="Foster-Nyarko E."/>
            <person name="Jarju S."/>
            <person name="Secka A."/>
            <person name="Antonio M."/>
            <person name="Oren A."/>
            <person name="Chaudhuri R.R."/>
            <person name="La Ragione R."/>
            <person name="Hildebrand F."/>
            <person name="Pallen M.J."/>
        </authorList>
    </citation>
    <scope>NUCLEOTIDE SEQUENCE</scope>
    <source>
        <strain evidence="3">26628</strain>
    </source>
</reference>
<feature type="transmembrane region" description="Helical" evidence="2">
    <location>
        <begin position="28"/>
        <end position="53"/>
    </location>
</feature>